<dbReference type="EMBL" id="REGN01000413">
    <property type="protein sequence ID" value="RNA42099.1"/>
    <property type="molecule type" value="Genomic_DNA"/>
</dbReference>
<dbReference type="AlphaFoldDB" id="A0A3M7T2H8"/>
<proteinExistence type="predicted"/>
<feature type="compositionally biased region" description="Basic and acidic residues" evidence="1">
    <location>
        <begin position="89"/>
        <end position="111"/>
    </location>
</feature>
<accession>A0A3M7T2H8</accession>
<protein>
    <submittedName>
        <fullName evidence="2">Uncharacterized protein</fullName>
    </submittedName>
</protein>
<feature type="compositionally biased region" description="Basic residues" evidence="1">
    <location>
        <begin position="112"/>
        <end position="121"/>
    </location>
</feature>
<keyword evidence="3" id="KW-1185">Reference proteome</keyword>
<dbReference type="Proteomes" id="UP000276133">
    <property type="component" value="Unassembled WGS sequence"/>
</dbReference>
<reference evidence="2 3" key="1">
    <citation type="journal article" date="2018" name="Sci. Rep.">
        <title>Genomic signatures of local adaptation to the degree of environmental predictability in rotifers.</title>
        <authorList>
            <person name="Franch-Gras L."/>
            <person name="Hahn C."/>
            <person name="Garcia-Roger E.M."/>
            <person name="Carmona M.J."/>
            <person name="Serra M."/>
            <person name="Gomez A."/>
        </authorList>
    </citation>
    <scope>NUCLEOTIDE SEQUENCE [LARGE SCALE GENOMIC DNA]</scope>
    <source>
        <strain evidence="2">HYR1</strain>
    </source>
</reference>
<gene>
    <name evidence="2" type="ORF">BpHYR1_033741</name>
</gene>
<sequence length="300" mass="35219">MHNDEKHQEHTKSQRLGMKRSSNHLEDSYNENTQENTETEEDTQENKTNKKQTTQVPKRPYTRRKPLKGDNENEDEKKGKKSHQNEIPINKRSEKNTRGNRMTRDVNDSQKRRNSAKRRRNGYREQQQQQTNIDAAMNVNDQVTTNITLDTIEETAELNEKRPNSDNYRSQLYHELERKYRRNRYMVLIHEKSIEAYSANIFERLNELKRSTGVTNPKMILPIIDKKTEVTSLKVAVDNYSDFIKLLEPWPQSAFKTGVRVEALPPNLGIVINNVDTELSGNNTIKKIEHRYQISGLEKI</sequence>
<feature type="compositionally biased region" description="Basic and acidic residues" evidence="1">
    <location>
        <begin position="67"/>
        <end position="78"/>
    </location>
</feature>
<evidence type="ECO:0000313" key="2">
    <source>
        <dbReference type="EMBL" id="RNA42099.1"/>
    </source>
</evidence>
<comment type="caution">
    <text evidence="2">The sequence shown here is derived from an EMBL/GenBank/DDBJ whole genome shotgun (WGS) entry which is preliminary data.</text>
</comment>
<evidence type="ECO:0000313" key="3">
    <source>
        <dbReference type="Proteomes" id="UP000276133"/>
    </source>
</evidence>
<name>A0A3M7T2H8_BRAPC</name>
<organism evidence="2 3">
    <name type="scientific">Brachionus plicatilis</name>
    <name type="common">Marine rotifer</name>
    <name type="synonym">Brachionus muelleri</name>
    <dbReference type="NCBI Taxonomy" id="10195"/>
    <lineage>
        <taxon>Eukaryota</taxon>
        <taxon>Metazoa</taxon>
        <taxon>Spiralia</taxon>
        <taxon>Gnathifera</taxon>
        <taxon>Rotifera</taxon>
        <taxon>Eurotatoria</taxon>
        <taxon>Monogononta</taxon>
        <taxon>Pseudotrocha</taxon>
        <taxon>Ploima</taxon>
        <taxon>Brachionidae</taxon>
        <taxon>Brachionus</taxon>
    </lineage>
</organism>
<feature type="compositionally biased region" description="Basic and acidic residues" evidence="1">
    <location>
        <begin position="1"/>
        <end position="12"/>
    </location>
</feature>
<feature type="region of interest" description="Disordered" evidence="1">
    <location>
        <begin position="1"/>
        <end position="135"/>
    </location>
</feature>
<feature type="compositionally biased region" description="Polar residues" evidence="1">
    <location>
        <begin position="124"/>
        <end position="135"/>
    </location>
</feature>
<evidence type="ECO:0000256" key="1">
    <source>
        <dbReference type="SAM" id="MobiDB-lite"/>
    </source>
</evidence>